<sequence>MNRCDRRSASSADCTMATEKGAQEKMASSGGGARPRARQQPAPKTVNGKTWTSSAKRSGEGKFAKCSVASAAAAPSPAKNDKSGAFDSLLKRAQRRRSSNSSEKAASKQGTRSDVGDDTSRQEDLNDVSDKSRKPKEPVEKQAAHEDDVQPDSPYYDSGESKNPAADPVEYTILARPERQRAAAEVQVPPPPQGTSCEEENVSLPPRDVQTPSRDLRFKERIRRFPMGSYADTAGAYAPHWLGPSQERGFYVPDCRRPTFAPVSRSAPGCIADELNCLKLAEVAVHPGLHYPEAYPVPPPPSPLVPPPVAPPFPGLGYFADRFGVGRRRTRSFPRRLPERRLYDAHGRWVGQERRSQQDFDEEGWSLSLQHQPCRDGFCSYVGTREPRSRFDLPRGYGRRHSWSHTAVPDDDIEDLLPLIDKLAVDYANSDSSIEGTPEAVHIPDEGSWFSVLPETTRPEDRFIWSPRRDLHRPRSVWSPIKPILGGSPQDGLRESLTRAKYRFRTYTENAFHGSVDAIVEGRRSVSCEFPYFDDDASTSSVASSGEAHCTGWSPWSSQLPTADLLNVS</sequence>
<comment type="caution">
    <text evidence="1">The sequence shown here is derived from an EMBL/GenBank/DDBJ whole genome shotgun (WGS) entry which is preliminary data.</text>
</comment>
<organism evidence="1 2">
    <name type="scientific">Dermacentor silvarum</name>
    <name type="common">Tick</name>
    <dbReference type="NCBI Taxonomy" id="543639"/>
    <lineage>
        <taxon>Eukaryota</taxon>
        <taxon>Metazoa</taxon>
        <taxon>Ecdysozoa</taxon>
        <taxon>Arthropoda</taxon>
        <taxon>Chelicerata</taxon>
        <taxon>Arachnida</taxon>
        <taxon>Acari</taxon>
        <taxon>Parasitiformes</taxon>
        <taxon>Ixodida</taxon>
        <taxon>Ixodoidea</taxon>
        <taxon>Ixodidae</taxon>
        <taxon>Rhipicephalinae</taxon>
        <taxon>Dermacentor</taxon>
    </lineage>
</organism>
<evidence type="ECO:0000313" key="1">
    <source>
        <dbReference type="EMBL" id="KAH7954251.1"/>
    </source>
</evidence>
<protein>
    <submittedName>
        <fullName evidence="1">Uncharacterized protein</fullName>
    </submittedName>
</protein>
<proteinExistence type="predicted"/>
<dbReference type="EMBL" id="CM023473">
    <property type="protein sequence ID" value="KAH7954251.1"/>
    <property type="molecule type" value="Genomic_DNA"/>
</dbReference>
<accession>A0ACB8CYM1</accession>
<dbReference type="Proteomes" id="UP000821865">
    <property type="component" value="Chromosome 4"/>
</dbReference>
<keyword evidence="2" id="KW-1185">Reference proteome</keyword>
<reference evidence="1" key="1">
    <citation type="submission" date="2020-05" db="EMBL/GenBank/DDBJ databases">
        <title>Large-scale comparative analyses of tick genomes elucidate their genetic diversity and vector capacities.</title>
        <authorList>
            <person name="Jia N."/>
            <person name="Wang J."/>
            <person name="Shi W."/>
            <person name="Du L."/>
            <person name="Sun Y."/>
            <person name="Zhan W."/>
            <person name="Jiang J."/>
            <person name="Wang Q."/>
            <person name="Zhang B."/>
            <person name="Ji P."/>
            <person name="Sakyi L.B."/>
            <person name="Cui X."/>
            <person name="Yuan T."/>
            <person name="Jiang B."/>
            <person name="Yang W."/>
            <person name="Lam T.T.-Y."/>
            <person name="Chang Q."/>
            <person name="Ding S."/>
            <person name="Wang X."/>
            <person name="Zhu J."/>
            <person name="Ruan X."/>
            <person name="Zhao L."/>
            <person name="Wei J."/>
            <person name="Que T."/>
            <person name="Du C."/>
            <person name="Cheng J."/>
            <person name="Dai P."/>
            <person name="Han X."/>
            <person name="Huang E."/>
            <person name="Gao Y."/>
            <person name="Liu J."/>
            <person name="Shao H."/>
            <person name="Ye R."/>
            <person name="Li L."/>
            <person name="Wei W."/>
            <person name="Wang X."/>
            <person name="Wang C."/>
            <person name="Yang T."/>
            <person name="Huo Q."/>
            <person name="Li W."/>
            <person name="Guo W."/>
            <person name="Chen H."/>
            <person name="Zhou L."/>
            <person name="Ni X."/>
            <person name="Tian J."/>
            <person name="Zhou Y."/>
            <person name="Sheng Y."/>
            <person name="Liu T."/>
            <person name="Pan Y."/>
            <person name="Xia L."/>
            <person name="Li J."/>
            <person name="Zhao F."/>
            <person name="Cao W."/>
        </authorList>
    </citation>
    <scope>NUCLEOTIDE SEQUENCE</scope>
    <source>
        <strain evidence="1">Dsil-2018</strain>
    </source>
</reference>
<name>A0ACB8CYM1_DERSI</name>
<evidence type="ECO:0000313" key="2">
    <source>
        <dbReference type="Proteomes" id="UP000821865"/>
    </source>
</evidence>
<gene>
    <name evidence="1" type="ORF">HPB49_016980</name>
</gene>